<dbReference type="PANTHER" id="PTHR11076">
    <property type="entry name" value="DNA REPAIR POLYMERASE UMUC / TRANSFERASE FAMILY MEMBER"/>
    <property type="match status" value="1"/>
</dbReference>
<keyword evidence="5" id="KW-0808">Transferase</keyword>
<dbReference type="GO" id="GO:0006260">
    <property type="term" value="P:DNA replication"/>
    <property type="evidence" value="ECO:0007669"/>
    <property type="project" value="UniProtKB-KW"/>
</dbReference>
<evidence type="ECO:0000256" key="2">
    <source>
        <dbReference type="ARBA" id="ARBA00022457"/>
    </source>
</evidence>
<evidence type="ECO:0000313" key="8">
    <source>
        <dbReference type="EMBL" id="WYJ91998.1"/>
    </source>
</evidence>
<keyword evidence="2" id="KW-0515">Mutator protein</keyword>
<dbReference type="InterPro" id="IPR017961">
    <property type="entry name" value="DNA_pol_Y-fam_little_finger"/>
</dbReference>
<dbReference type="AlphaFoldDB" id="A0A242K6X9"/>
<dbReference type="InterPro" id="IPR043502">
    <property type="entry name" value="DNA/RNA_pol_sf"/>
</dbReference>
<sequence>MKFDYEKEPRRDILCIDVKSFYASVECVKLGLSPLDTMLVVMSNAENTGGLVLSASPAAKERLGLSNVMRKWDIPNHPDLKIVPPRMQLYIDENMKINAIYKQYTSSSDILVYSIDETFIDITHSKKLFGKDAFGLAEEIKERILKETGLHVTIGIGDNPLLAKVALDVQAKHTGNSIAEWRYEDLPNTLWKVQPITEMWGVNVRTAKRLEKLNIRSVFDLAHADLGKLKEEMGVIGVQLHAHACGIDRTKLSDTYKPMEKSFNNNQILPRDYRFQQEIEIVLQELSDQVAARLRQHDAQTQCVSLYIGYSSWYRKQGNKGFNQQMKIPPTNRSKLLKEYIIEIFRRNWTGAEVRRVGISFSKLTYTEAIQLDLFNEADTPINDHKLDLLIDAIRKKYGFTSIVHANSLMEGGTAISRASLIGGHAGGMDGLRSEYDAKRN</sequence>
<dbReference type="GO" id="GO:0005829">
    <property type="term" value="C:cytosol"/>
    <property type="evidence" value="ECO:0007669"/>
    <property type="project" value="TreeGrafter"/>
</dbReference>
<protein>
    <submittedName>
        <fullName evidence="8">DNA polymerase V</fullName>
    </submittedName>
</protein>
<keyword evidence="5" id="KW-0239">DNA-directed DNA polymerase</keyword>
<dbReference type="Pfam" id="PF11799">
    <property type="entry name" value="IMS_C"/>
    <property type="match status" value="1"/>
</dbReference>
<dbReference type="EMBL" id="NGMM01000003">
    <property type="protein sequence ID" value="OTP15685.1"/>
    <property type="molecule type" value="Genomic_DNA"/>
</dbReference>
<dbReference type="InterPro" id="IPR050116">
    <property type="entry name" value="DNA_polymerase-Y"/>
</dbReference>
<evidence type="ECO:0000313" key="7">
    <source>
        <dbReference type="EMBL" id="OTP15685.1"/>
    </source>
</evidence>
<dbReference type="GO" id="GO:0009432">
    <property type="term" value="P:SOS response"/>
    <property type="evidence" value="ECO:0007669"/>
    <property type="project" value="TreeGrafter"/>
</dbReference>
<evidence type="ECO:0000256" key="4">
    <source>
        <dbReference type="ARBA" id="ARBA00022705"/>
    </source>
</evidence>
<dbReference type="InterPro" id="IPR036775">
    <property type="entry name" value="DNA_pol_Y-fam_lit_finger_sf"/>
</dbReference>
<comment type="similarity">
    <text evidence="1">Belongs to the DNA polymerase type-Y family.</text>
</comment>
<dbReference type="EMBL" id="CP147247">
    <property type="protein sequence ID" value="WYJ91998.1"/>
    <property type="molecule type" value="Genomic_DNA"/>
</dbReference>
<accession>A0A242K6X9</accession>
<organism evidence="7">
    <name type="scientific">Candidatus Enterococcus clewellii</name>
    <dbReference type="NCBI Taxonomy" id="1834193"/>
    <lineage>
        <taxon>Bacteria</taxon>
        <taxon>Bacillati</taxon>
        <taxon>Bacillota</taxon>
        <taxon>Bacilli</taxon>
        <taxon>Lactobacillales</taxon>
        <taxon>Enterococcaceae</taxon>
        <taxon>Enterococcus</taxon>
    </lineage>
</organism>
<dbReference type="InterPro" id="IPR024728">
    <property type="entry name" value="PolY_HhH_motif"/>
</dbReference>
<dbReference type="Pfam" id="PF00817">
    <property type="entry name" value="IMS"/>
    <property type="match status" value="1"/>
</dbReference>
<reference evidence="7" key="1">
    <citation type="submission" date="2017-05" db="EMBL/GenBank/DDBJ databases">
        <title>The Genome Sequence of Enterococcus sp. 9E7_DIV0242.</title>
        <authorList>
            <consortium name="The Broad Institute Genomics Platform"/>
            <consortium name="The Broad Institute Genomic Center for Infectious Diseases"/>
            <person name="Earl A."/>
            <person name="Manson A."/>
            <person name="Schwartman J."/>
            <person name="Gilmore M."/>
            <person name="Abouelleil A."/>
            <person name="Cao P."/>
            <person name="Chapman S."/>
            <person name="Cusick C."/>
            <person name="Shea T."/>
            <person name="Young S."/>
            <person name="Neafsey D."/>
            <person name="Nusbaum C."/>
            <person name="Birren B."/>
        </authorList>
    </citation>
    <scope>NUCLEOTIDE SEQUENCE [LARGE SCALE GENOMIC DNA]</scope>
    <source>
        <strain evidence="7">9E7_DIV0242</strain>
    </source>
</reference>
<dbReference type="InterPro" id="IPR043128">
    <property type="entry name" value="Rev_trsase/Diguanyl_cyclase"/>
</dbReference>
<dbReference type="SUPFAM" id="SSF100879">
    <property type="entry name" value="Lesion bypass DNA polymerase (Y-family), little finger domain"/>
    <property type="match status" value="1"/>
</dbReference>
<evidence type="ECO:0000259" key="6">
    <source>
        <dbReference type="PROSITE" id="PS50173"/>
    </source>
</evidence>
<keyword evidence="9" id="KW-1185">Reference proteome</keyword>
<dbReference type="Gene3D" id="1.10.150.20">
    <property type="entry name" value="5' to 3' exonuclease, C-terminal subdomain"/>
    <property type="match status" value="1"/>
</dbReference>
<evidence type="ECO:0000256" key="1">
    <source>
        <dbReference type="ARBA" id="ARBA00010945"/>
    </source>
</evidence>
<dbReference type="Proteomes" id="UP000195141">
    <property type="component" value="Chromosome"/>
</dbReference>
<dbReference type="PANTHER" id="PTHR11076:SF35">
    <property type="entry name" value="DNA REPAIR PROTEIN HOMOLOG YOBH"/>
    <property type="match status" value="1"/>
</dbReference>
<dbReference type="GO" id="GO:0006281">
    <property type="term" value="P:DNA repair"/>
    <property type="evidence" value="ECO:0007669"/>
    <property type="project" value="InterPro"/>
</dbReference>
<dbReference type="PROSITE" id="PS50173">
    <property type="entry name" value="UMUC"/>
    <property type="match status" value="1"/>
</dbReference>
<reference evidence="8" key="3">
    <citation type="submission" date="2024-03" db="EMBL/GenBank/DDBJ databases">
        <title>The Genome Sequence of Enterococcus sp. DIV0242b.</title>
        <authorList>
            <consortium name="The Broad Institute Genomics Platform"/>
            <consortium name="The Broad Institute Microbial Omics Core"/>
            <consortium name="The Broad Institute Genomic Center for Infectious Diseases"/>
            <person name="Earl A."/>
            <person name="Manson A."/>
            <person name="Gilmore M."/>
            <person name="Schwartman J."/>
            <person name="Shea T."/>
            <person name="Abouelleil A."/>
            <person name="Cao P."/>
            <person name="Chapman S."/>
            <person name="Cusick C."/>
            <person name="Young S."/>
            <person name="Neafsey D."/>
            <person name="Nusbaum C."/>
            <person name="Birren B."/>
        </authorList>
    </citation>
    <scope>NUCLEOTIDE SEQUENCE</scope>
    <source>
        <strain evidence="8">9E7_DIV0242</strain>
    </source>
</reference>
<dbReference type="Gene3D" id="3.30.70.270">
    <property type="match status" value="1"/>
</dbReference>
<dbReference type="OrthoDB" id="9808813at2"/>
<evidence type="ECO:0000313" key="9">
    <source>
        <dbReference type="Proteomes" id="UP000195141"/>
    </source>
</evidence>
<dbReference type="GO" id="GO:0042276">
    <property type="term" value="P:error-prone translesion synthesis"/>
    <property type="evidence" value="ECO:0007669"/>
    <property type="project" value="TreeGrafter"/>
</dbReference>
<keyword evidence="4" id="KW-0235">DNA replication</keyword>
<keyword evidence="3" id="KW-0548">Nucleotidyltransferase</keyword>
<dbReference type="Gene3D" id="3.30.1490.100">
    <property type="entry name" value="DNA polymerase, Y-family, little finger domain"/>
    <property type="match status" value="1"/>
</dbReference>
<dbReference type="CDD" id="cd01700">
    <property type="entry name" value="PolY_Pol_V_umuC"/>
    <property type="match status" value="1"/>
</dbReference>
<name>A0A242K6X9_9ENTE</name>
<dbReference type="Pfam" id="PF11798">
    <property type="entry name" value="IMS_HHH"/>
    <property type="match status" value="1"/>
</dbReference>
<dbReference type="InterPro" id="IPR001126">
    <property type="entry name" value="UmuC"/>
</dbReference>
<proteinExistence type="inferred from homology"/>
<dbReference type="GO" id="GO:0003684">
    <property type="term" value="F:damaged DNA binding"/>
    <property type="evidence" value="ECO:0007669"/>
    <property type="project" value="InterPro"/>
</dbReference>
<dbReference type="RefSeq" id="WP_086348980.1">
    <property type="nucleotide sequence ID" value="NZ_CP147247.1"/>
</dbReference>
<dbReference type="Gene3D" id="3.40.1170.60">
    <property type="match status" value="1"/>
</dbReference>
<evidence type="ECO:0000256" key="3">
    <source>
        <dbReference type="ARBA" id="ARBA00022695"/>
    </source>
</evidence>
<feature type="domain" description="UmuC" evidence="6">
    <location>
        <begin position="13"/>
        <end position="203"/>
    </location>
</feature>
<gene>
    <name evidence="7" type="ORF">A5888_001899</name>
    <name evidence="8" type="ORF">A5888_003771</name>
</gene>
<reference evidence="8" key="2">
    <citation type="submission" date="2017-05" db="EMBL/GenBank/DDBJ databases">
        <authorList>
            <consortium name="The Broad Institute Genomics Platform"/>
            <consortium name="The Broad Institute Genomic Center for Infectious Diseases"/>
            <person name="Earl A."/>
            <person name="Manson A."/>
            <person name="Schwartman J."/>
            <person name="Gilmore M."/>
            <person name="Abouelleil A."/>
            <person name="Cao P."/>
            <person name="Chapman S."/>
            <person name="Cusick C."/>
            <person name="Shea T."/>
            <person name="Young S."/>
            <person name="Neafsey D."/>
            <person name="Nusbaum C."/>
            <person name="Birren B."/>
        </authorList>
    </citation>
    <scope>NUCLEOTIDE SEQUENCE</scope>
    <source>
        <strain evidence="8">9E7_DIV0242</strain>
    </source>
</reference>
<dbReference type="SUPFAM" id="SSF56672">
    <property type="entry name" value="DNA/RNA polymerases"/>
    <property type="match status" value="1"/>
</dbReference>
<evidence type="ECO:0000256" key="5">
    <source>
        <dbReference type="ARBA" id="ARBA00022932"/>
    </source>
</evidence>
<dbReference type="GO" id="GO:0003887">
    <property type="term" value="F:DNA-directed DNA polymerase activity"/>
    <property type="evidence" value="ECO:0007669"/>
    <property type="project" value="UniProtKB-KW"/>
</dbReference>